<evidence type="ECO:0000256" key="1">
    <source>
        <dbReference type="SAM" id="Phobius"/>
    </source>
</evidence>
<dbReference type="RefSeq" id="WP_027018607.1">
    <property type="nucleotide sequence ID" value="NZ_ATVG01000004.1"/>
</dbReference>
<keyword evidence="3" id="KW-1185">Reference proteome</keyword>
<keyword evidence="1" id="KW-1133">Transmembrane helix</keyword>
<evidence type="ECO:0000313" key="2">
    <source>
        <dbReference type="EMBL" id="WCZ32215.1"/>
    </source>
</evidence>
<dbReference type="Pfam" id="PF14030">
    <property type="entry name" value="DUF4245"/>
    <property type="match status" value="1"/>
</dbReference>
<organism evidence="2 3">
    <name type="scientific">Corynebacterium massiliense DSM 45435</name>
    <dbReference type="NCBI Taxonomy" id="1121364"/>
    <lineage>
        <taxon>Bacteria</taxon>
        <taxon>Bacillati</taxon>
        <taxon>Actinomycetota</taxon>
        <taxon>Actinomycetes</taxon>
        <taxon>Mycobacteriales</taxon>
        <taxon>Corynebacteriaceae</taxon>
        <taxon>Corynebacterium</taxon>
    </lineage>
</organism>
<sequence>MAAEKKPKLFEGGKDIMLSLGVVVVLMLLVVGGTGLCSVDSEKSDLAVNHEVDPKPFLEMEAQSTQTAIRIPHVPEGWYANSTRRSDLGGEPASMVGWVTADEGFVQSTQTDLPLDDAVAAYDEHYRPDEETQRIAGTDVHIFHADERNARDVWAADLNDARVLLSGSAKDDDFRALMEAFINAQPVS</sequence>
<proteinExistence type="predicted"/>
<reference evidence="2 3" key="1">
    <citation type="submission" date="2020-10" db="EMBL/GenBank/DDBJ databases">
        <title>Complete genome sequence of Corynebacterium massiliense DSM 45435, type strain of Corynebacterium massiliense.</title>
        <authorList>
            <person name="Busche T."/>
            <person name="Kalinowski J."/>
            <person name="Ruckert C."/>
        </authorList>
    </citation>
    <scope>NUCLEOTIDE SEQUENCE [LARGE SCALE GENOMIC DNA]</scope>
    <source>
        <strain evidence="2 3">DSM 45435</strain>
    </source>
</reference>
<evidence type="ECO:0000313" key="3">
    <source>
        <dbReference type="Proteomes" id="UP001220064"/>
    </source>
</evidence>
<keyword evidence="1" id="KW-0812">Transmembrane</keyword>
<keyword evidence="1" id="KW-0472">Membrane</keyword>
<gene>
    <name evidence="2" type="ORF">CMASS_03815</name>
</gene>
<evidence type="ECO:0008006" key="4">
    <source>
        <dbReference type="Google" id="ProtNLM"/>
    </source>
</evidence>
<name>A0ABY7U699_9CORY</name>
<dbReference type="EMBL" id="CP063189">
    <property type="protein sequence ID" value="WCZ32215.1"/>
    <property type="molecule type" value="Genomic_DNA"/>
</dbReference>
<dbReference type="InterPro" id="IPR025339">
    <property type="entry name" value="DUF4245"/>
</dbReference>
<feature type="transmembrane region" description="Helical" evidence="1">
    <location>
        <begin position="16"/>
        <end position="36"/>
    </location>
</feature>
<protein>
    <recommendedName>
        <fullName evidence="4">DUF4245 domain-containing protein</fullName>
    </recommendedName>
</protein>
<dbReference type="Proteomes" id="UP001220064">
    <property type="component" value="Chromosome"/>
</dbReference>
<accession>A0ABY7U699</accession>